<dbReference type="WBParaSite" id="PDA_v2.g6226.t1">
    <property type="protein sequence ID" value="PDA_v2.g6226.t1"/>
    <property type="gene ID" value="PDA_v2.g6226"/>
</dbReference>
<keyword evidence="1" id="KW-0175">Coiled coil</keyword>
<protein>
    <submittedName>
        <fullName evidence="4">Uncharacterized protein</fullName>
    </submittedName>
</protein>
<sequence>MDDLMDLINMIKARMIKQQTDFQEMLQQTPPPWSNIQKIDFEVMLESLTELKTRWDGEMEHIKARIDRLPNQDQNKEDLKQQIRVLKNDEDNEEMLQRLKNQTSKLQKLLLLDNSLDSSVLGTPAPSIAGSSEDEEEPYMIPTNVSSLIPKFDGEYTKWNSFWELFDLYVHRRKYPDVSKLATLRSLLQGRALGKIESFTTCSANYPNVVKTLKDRFGNEQFVIRELETKLDSYPQAQPNAASIARTVTAVTNLCQQLKNLGFDTNNTSMKNTVVKKMPVKQQIELQKLLFKEPTTSIDTVLEKMTEMEVESELVASILQSSSSSATPSKKQNVDSPNGSWKRENGPSMAHQKRFPCSFCDGDHRSFNCQTYATAEQRIQQLQKKKKCIKPTLYFLMQKW</sequence>
<name>A0A914QQR7_9BILA</name>
<evidence type="ECO:0000313" key="4">
    <source>
        <dbReference type="WBParaSite" id="PDA_v2.g6226.t1"/>
    </source>
</evidence>
<dbReference type="PANTHER" id="PTHR22954">
    <property type="entry name" value="RETROVIRAL PROTEASE-RELATED"/>
    <property type="match status" value="1"/>
</dbReference>
<keyword evidence="3" id="KW-1185">Reference proteome</keyword>
<evidence type="ECO:0000256" key="2">
    <source>
        <dbReference type="SAM" id="MobiDB-lite"/>
    </source>
</evidence>
<evidence type="ECO:0000256" key="1">
    <source>
        <dbReference type="SAM" id="Coils"/>
    </source>
</evidence>
<feature type="coiled-coil region" evidence="1">
    <location>
        <begin position="69"/>
        <end position="112"/>
    </location>
</feature>
<dbReference type="AlphaFoldDB" id="A0A914QQR7"/>
<accession>A0A914QQR7</accession>
<feature type="compositionally biased region" description="Polar residues" evidence="2">
    <location>
        <begin position="326"/>
        <end position="339"/>
    </location>
</feature>
<dbReference type="Proteomes" id="UP000887578">
    <property type="component" value="Unplaced"/>
</dbReference>
<dbReference type="InterPro" id="IPR005312">
    <property type="entry name" value="DUF1759"/>
</dbReference>
<organism evidence="3 4">
    <name type="scientific">Panagrolaimus davidi</name>
    <dbReference type="NCBI Taxonomy" id="227884"/>
    <lineage>
        <taxon>Eukaryota</taxon>
        <taxon>Metazoa</taxon>
        <taxon>Ecdysozoa</taxon>
        <taxon>Nematoda</taxon>
        <taxon>Chromadorea</taxon>
        <taxon>Rhabditida</taxon>
        <taxon>Tylenchina</taxon>
        <taxon>Panagrolaimomorpha</taxon>
        <taxon>Panagrolaimoidea</taxon>
        <taxon>Panagrolaimidae</taxon>
        <taxon>Panagrolaimus</taxon>
    </lineage>
</organism>
<feature type="region of interest" description="Disordered" evidence="2">
    <location>
        <begin position="321"/>
        <end position="350"/>
    </location>
</feature>
<dbReference type="Pfam" id="PF03564">
    <property type="entry name" value="DUF1759"/>
    <property type="match status" value="1"/>
</dbReference>
<proteinExistence type="predicted"/>
<reference evidence="4" key="1">
    <citation type="submission" date="2022-11" db="UniProtKB">
        <authorList>
            <consortium name="WormBaseParasite"/>
        </authorList>
    </citation>
    <scope>IDENTIFICATION</scope>
</reference>
<dbReference type="PANTHER" id="PTHR22954:SF3">
    <property type="entry name" value="PROTEIN CBG08539"/>
    <property type="match status" value="1"/>
</dbReference>
<evidence type="ECO:0000313" key="3">
    <source>
        <dbReference type="Proteomes" id="UP000887578"/>
    </source>
</evidence>